<reference evidence="3" key="1">
    <citation type="submission" date="2025-08" db="UniProtKB">
        <authorList>
            <consortium name="RefSeq"/>
        </authorList>
    </citation>
    <scope>IDENTIFICATION</scope>
</reference>
<dbReference type="PANTHER" id="PTHR37716">
    <property type="entry name" value="OS07G0568900 PROTEIN"/>
    <property type="match status" value="1"/>
</dbReference>
<dbReference type="PANTHER" id="PTHR37716:SF1">
    <property type="entry name" value="OS07G0568900 PROTEIN"/>
    <property type="match status" value="1"/>
</dbReference>
<protein>
    <submittedName>
        <fullName evidence="3">Uncharacterized protein LOC120249262</fullName>
    </submittedName>
</protein>
<sequence length="194" mass="22448">MTNLATPFKLVLHYILLQYQRLTLYLFCAAAAAMFALTGFSSCSSSLFHRDIKFKHINPRRSSSWRASIAESEESQFKINENNAREALKKLDQQLELLSQKDTLPRRRPTTSAPEPKKDREWIIRMRTEEMPEISTSFLAYSAFALVLLTIFNNIIFNVYIKPSIDGYEEVTKIQRVPLLDPMEQQSPQLADQQ</sequence>
<gene>
    <name evidence="3" type="primary">LOC120249262</name>
</gene>
<keyword evidence="1" id="KW-1133">Transmembrane helix</keyword>
<feature type="transmembrane region" description="Helical" evidence="1">
    <location>
        <begin position="138"/>
        <end position="161"/>
    </location>
</feature>
<evidence type="ECO:0000313" key="2">
    <source>
        <dbReference type="Proteomes" id="UP001515500"/>
    </source>
</evidence>
<keyword evidence="1" id="KW-0472">Membrane</keyword>
<dbReference type="Proteomes" id="UP001515500">
    <property type="component" value="Chromosome 19"/>
</dbReference>
<organism evidence="2 3">
    <name type="scientific">Dioscorea cayennensis subsp. rotundata</name>
    <name type="common">White Guinea yam</name>
    <name type="synonym">Dioscorea rotundata</name>
    <dbReference type="NCBI Taxonomy" id="55577"/>
    <lineage>
        <taxon>Eukaryota</taxon>
        <taxon>Viridiplantae</taxon>
        <taxon>Streptophyta</taxon>
        <taxon>Embryophyta</taxon>
        <taxon>Tracheophyta</taxon>
        <taxon>Spermatophyta</taxon>
        <taxon>Magnoliopsida</taxon>
        <taxon>Liliopsida</taxon>
        <taxon>Dioscoreales</taxon>
        <taxon>Dioscoreaceae</taxon>
        <taxon>Dioscorea</taxon>
    </lineage>
</organism>
<dbReference type="RefSeq" id="XP_039113704.1">
    <property type="nucleotide sequence ID" value="XM_039257770.1"/>
</dbReference>
<evidence type="ECO:0000313" key="3">
    <source>
        <dbReference type="RefSeq" id="XP_039113704.1"/>
    </source>
</evidence>
<proteinExistence type="predicted"/>
<name>A0AB40AFV3_DIOCR</name>
<keyword evidence="1" id="KW-0812">Transmembrane</keyword>
<evidence type="ECO:0000256" key="1">
    <source>
        <dbReference type="SAM" id="Phobius"/>
    </source>
</evidence>
<feature type="transmembrane region" description="Helical" evidence="1">
    <location>
        <begin position="24"/>
        <end position="48"/>
    </location>
</feature>
<keyword evidence="2" id="KW-1185">Reference proteome</keyword>
<dbReference type="GO" id="GO:0009535">
    <property type="term" value="C:chloroplast thylakoid membrane"/>
    <property type="evidence" value="ECO:0007669"/>
    <property type="project" value="TreeGrafter"/>
</dbReference>
<accession>A0AB40AFV3</accession>
<dbReference type="AlphaFoldDB" id="A0AB40AFV3"/>
<dbReference type="GeneID" id="120249262"/>